<keyword evidence="9" id="KW-1185">Reference proteome</keyword>
<name>A0A1X1EU88_PANCY</name>
<dbReference type="PROSITE" id="PS00687">
    <property type="entry name" value="ALDEHYDE_DEHYDR_GLU"/>
    <property type="match status" value="1"/>
</dbReference>
<dbReference type="RefSeq" id="WP_084874672.1">
    <property type="nucleotide sequence ID" value="NZ_JAGGMY010000001.1"/>
</dbReference>
<dbReference type="PROSITE" id="PS00070">
    <property type="entry name" value="ALDEHYDE_DEHYDR_CYS"/>
    <property type="match status" value="1"/>
</dbReference>
<dbReference type="CDD" id="cd07138">
    <property type="entry name" value="ALDH_CddD_SSP0762"/>
    <property type="match status" value="1"/>
</dbReference>
<sequence>MRSIEHIYINGRFVTPAGTERMDIIRPSDGSVIGTARLANESDALHAIAAAKAAFPAFSQYSVAQRLALLETMFHAMQQCEAELHEAVREEYGAPSSRSQWMATYPADVIRQVMTELQTYSFQQQAGRASVQMLPLGVAALITPWNSNAGFICHKLATAIAAGCTTVIKPSEFSVLQTDVVTRALDRAGLPPGVFNIVTGRGATVGHALSTSPDVAKISFTGSTATGQTILRSAADSFKRVTLELGGKSPTVILPDADATRAAELAVQAGFINSGQACIAGTRILVPEQRKAEFEQALTAAVQRQRSGDPADASTTIGPMINQQQWERVQRYIELGTQRGARLLAGGVGRPEPLTHGWYVKPTLFTDVSNDMRIAQEEIFGPVLSLLTYRDEQEAIAIANDTRYGLSALVIGEDESRARQIGEQILAGRVMINTLAHEPRAPFGGFRSSGIGREMGQWGITAFLEPRALTFAP</sequence>
<comment type="catalytic activity">
    <reaction evidence="4">
        <text>an aldehyde + NAD(+) + H2O = a carboxylate + NADH + 2 H(+)</text>
        <dbReference type="Rhea" id="RHEA:16185"/>
        <dbReference type="ChEBI" id="CHEBI:15377"/>
        <dbReference type="ChEBI" id="CHEBI:15378"/>
        <dbReference type="ChEBI" id="CHEBI:17478"/>
        <dbReference type="ChEBI" id="CHEBI:29067"/>
        <dbReference type="ChEBI" id="CHEBI:57540"/>
        <dbReference type="ChEBI" id="CHEBI:57945"/>
        <dbReference type="EC" id="1.2.1.3"/>
    </reaction>
</comment>
<dbReference type="InterPro" id="IPR016161">
    <property type="entry name" value="Ald_DH/histidinol_DH"/>
</dbReference>
<dbReference type="InterPro" id="IPR015590">
    <property type="entry name" value="Aldehyde_DH_dom"/>
</dbReference>
<evidence type="ECO:0000256" key="2">
    <source>
        <dbReference type="ARBA" id="ARBA00023002"/>
    </source>
</evidence>
<dbReference type="InterPro" id="IPR016163">
    <property type="entry name" value="Ald_DH_C"/>
</dbReference>
<protein>
    <recommendedName>
        <fullName evidence="3">aldehyde dehydrogenase (NAD(+))</fullName>
        <ecNumber evidence="3">1.2.1.3</ecNumber>
    </recommendedName>
</protein>
<evidence type="ECO:0000313" key="9">
    <source>
        <dbReference type="Proteomes" id="UP000193749"/>
    </source>
</evidence>
<dbReference type="EC" id="1.2.1.3" evidence="3"/>
<evidence type="ECO:0000313" key="8">
    <source>
        <dbReference type="EMBL" id="ORM93566.1"/>
    </source>
</evidence>
<dbReference type="Gene3D" id="3.40.605.10">
    <property type="entry name" value="Aldehyde Dehydrogenase, Chain A, domain 1"/>
    <property type="match status" value="1"/>
</dbReference>
<dbReference type="SUPFAM" id="SSF53720">
    <property type="entry name" value="ALDH-like"/>
    <property type="match status" value="1"/>
</dbReference>
<comment type="similarity">
    <text evidence="1 6">Belongs to the aldehyde dehydrogenase family.</text>
</comment>
<evidence type="ECO:0000256" key="1">
    <source>
        <dbReference type="ARBA" id="ARBA00009986"/>
    </source>
</evidence>
<dbReference type="Gene3D" id="3.40.309.10">
    <property type="entry name" value="Aldehyde Dehydrogenase, Chain A, domain 2"/>
    <property type="match status" value="1"/>
</dbReference>
<dbReference type="InterPro" id="IPR016160">
    <property type="entry name" value="Ald_DH_CS_CYS"/>
</dbReference>
<dbReference type="PANTHER" id="PTHR42804">
    <property type="entry name" value="ALDEHYDE DEHYDROGENASE"/>
    <property type="match status" value="1"/>
</dbReference>
<gene>
    <name evidence="8" type="ORF">HA50_09490</name>
</gene>
<dbReference type="STRING" id="55209.HA50_09490"/>
<evidence type="ECO:0000256" key="6">
    <source>
        <dbReference type="RuleBase" id="RU003345"/>
    </source>
</evidence>
<dbReference type="Proteomes" id="UP000193749">
    <property type="component" value="Unassembled WGS sequence"/>
</dbReference>
<feature type="domain" description="Aldehyde dehydrogenase" evidence="7">
    <location>
        <begin position="15"/>
        <end position="467"/>
    </location>
</feature>
<dbReference type="Pfam" id="PF00171">
    <property type="entry name" value="Aldedh"/>
    <property type="match status" value="1"/>
</dbReference>
<evidence type="ECO:0000256" key="5">
    <source>
        <dbReference type="PROSITE-ProRule" id="PRU10007"/>
    </source>
</evidence>
<dbReference type="EMBL" id="MLJI01000001">
    <property type="protein sequence ID" value="ORM93566.1"/>
    <property type="molecule type" value="Genomic_DNA"/>
</dbReference>
<keyword evidence="2 6" id="KW-0560">Oxidoreductase</keyword>
<evidence type="ECO:0000256" key="4">
    <source>
        <dbReference type="ARBA" id="ARBA00049194"/>
    </source>
</evidence>
<evidence type="ECO:0000259" key="7">
    <source>
        <dbReference type="Pfam" id="PF00171"/>
    </source>
</evidence>
<dbReference type="FunFam" id="3.40.605.10:FF:000063">
    <property type="entry name" value="Succinate-semialdehyde dehydrogenase, mitochondrial"/>
    <property type="match status" value="1"/>
</dbReference>
<comment type="caution">
    <text evidence="8">The sequence shown here is derived from an EMBL/GenBank/DDBJ whole genome shotgun (WGS) entry which is preliminary data.</text>
</comment>
<dbReference type="InterPro" id="IPR016162">
    <property type="entry name" value="Ald_DH_N"/>
</dbReference>
<dbReference type="OrthoDB" id="9812625at2"/>
<dbReference type="GO" id="GO:0004029">
    <property type="term" value="F:aldehyde dehydrogenase (NAD+) activity"/>
    <property type="evidence" value="ECO:0007669"/>
    <property type="project" value="UniProtKB-EC"/>
</dbReference>
<dbReference type="FunFam" id="3.40.309.10:FF:000012">
    <property type="entry name" value="Betaine aldehyde dehydrogenase"/>
    <property type="match status" value="1"/>
</dbReference>
<accession>A0A1X1EU88</accession>
<proteinExistence type="inferred from homology"/>
<reference evidence="8 9" key="1">
    <citation type="journal article" date="2017" name="Antonie Van Leeuwenhoek">
        <title>Phylogenomic resolution of the bacterial genus Pantoea and its relationship with Erwinia and Tatumella.</title>
        <authorList>
            <person name="Palmer M."/>
            <person name="Steenkamp E.T."/>
            <person name="Coetzee M.P."/>
            <person name="Chan W.Y."/>
            <person name="van Zyl E."/>
            <person name="De Maayer P."/>
            <person name="Coutinho T.A."/>
            <person name="Blom J."/>
            <person name="Smits T.H."/>
            <person name="Duffy B."/>
            <person name="Venter S.N."/>
        </authorList>
    </citation>
    <scope>NUCLEOTIDE SEQUENCE [LARGE SCALE GENOMIC DNA]</scope>
    <source>
        <strain evidence="8 9">LMG 2657</strain>
    </source>
</reference>
<dbReference type="PANTHER" id="PTHR42804:SF1">
    <property type="entry name" value="ALDEHYDE DEHYDROGENASE-RELATED"/>
    <property type="match status" value="1"/>
</dbReference>
<dbReference type="InterPro" id="IPR029510">
    <property type="entry name" value="Ald_DH_CS_GLU"/>
</dbReference>
<dbReference type="AlphaFoldDB" id="A0A1X1EU88"/>
<evidence type="ECO:0000256" key="3">
    <source>
        <dbReference type="ARBA" id="ARBA00024226"/>
    </source>
</evidence>
<organism evidence="8 9">
    <name type="scientific">Pantoea cypripedii</name>
    <name type="common">Pectobacterium cypripedii</name>
    <name type="synonym">Erwinia cypripedii</name>
    <dbReference type="NCBI Taxonomy" id="55209"/>
    <lineage>
        <taxon>Bacteria</taxon>
        <taxon>Pseudomonadati</taxon>
        <taxon>Pseudomonadota</taxon>
        <taxon>Gammaproteobacteria</taxon>
        <taxon>Enterobacterales</taxon>
        <taxon>Erwiniaceae</taxon>
        <taxon>Pantoea</taxon>
    </lineage>
</organism>
<feature type="active site" evidence="5">
    <location>
        <position position="244"/>
    </location>
</feature>